<dbReference type="GO" id="GO:0016020">
    <property type="term" value="C:membrane"/>
    <property type="evidence" value="ECO:0007669"/>
    <property type="project" value="InterPro"/>
</dbReference>
<sequence length="195" mass="21917">MTCNGVALYWPHERRPRVFPLSSSYVSYHSPCPPANKKTENTMGIIWEKGRSLKGEIVEMIEKIIERNDYIQWEYIFPENDTIRFRVTLEDEVPDGQQPNIVGVDAYVIVLDENDNPPHFLGVPYEAVAAEDMSVGTTVLPGIRVVDPDLLGDNIELTCVPQPQELRCDALLAKAPRASVSLAEPTCSMEILYPD</sequence>
<dbReference type="Proteomes" id="UP000617340">
    <property type="component" value="Unassembled WGS sequence"/>
</dbReference>
<protein>
    <recommendedName>
        <fullName evidence="3">Cadherin domain-containing protein</fullName>
    </recommendedName>
</protein>
<dbReference type="EMBL" id="JACSDZ010000018">
    <property type="protein sequence ID" value="KAF7384082.1"/>
    <property type="molecule type" value="Genomic_DNA"/>
</dbReference>
<dbReference type="AlphaFoldDB" id="A0A834J9S8"/>
<gene>
    <name evidence="1" type="ORF">HZH68_014839</name>
</gene>
<reference evidence="1" key="1">
    <citation type="journal article" date="2020" name="G3 (Bethesda)">
        <title>High-Quality Assemblies for Three Invasive Social Wasps from the &lt;i&gt;Vespula&lt;/i&gt; Genus.</title>
        <authorList>
            <person name="Harrop T.W.R."/>
            <person name="Guhlin J."/>
            <person name="McLaughlin G.M."/>
            <person name="Permina E."/>
            <person name="Stockwell P."/>
            <person name="Gilligan J."/>
            <person name="Le Lec M.F."/>
            <person name="Gruber M.A.M."/>
            <person name="Quinn O."/>
            <person name="Lovegrove M."/>
            <person name="Duncan E.J."/>
            <person name="Remnant E.J."/>
            <person name="Van Eeckhoven J."/>
            <person name="Graham B."/>
            <person name="Knapp R.A."/>
            <person name="Langford K.W."/>
            <person name="Kronenberg Z."/>
            <person name="Press M.O."/>
            <person name="Eacker S.M."/>
            <person name="Wilson-Rankin E.E."/>
            <person name="Purcell J."/>
            <person name="Lester P.J."/>
            <person name="Dearden P.K."/>
        </authorList>
    </citation>
    <scope>NUCLEOTIDE SEQUENCE</scope>
    <source>
        <strain evidence="1">Linc-1</strain>
    </source>
</reference>
<evidence type="ECO:0000313" key="2">
    <source>
        <dbReference type="Proteomes" id="UP000617340"/>
    </source>
</evidence>
<dbReference type="SUPFAM" id="SSF49313">
    <property type="entry name" value="Cadherin-like"/>
    <property type="match status" value="1"/>
</dbReference>
<comment type="caution">
    <text evidence="1">The sequence shown here is derived from an EMBL/GenBank/DDBJ whole genome shotgun (WGS) entry which is preliminary data.</text>
</comment>
<dbReference type="InterPro" id="IPR015919">
    <property type="entry name" value="Cadherin-like_sf"/>
</dbReference>
<evidence type="ECO:0008006" key="3">
    <source>
        <dbReference type="Google" id="ProtNLM"/>
    </source>
</evidence>
<organism evidence="1 2">
    <name type="scientific">Vespula germanica</name>
    <name type="common">German yellow jacket</name>
    <name type="synonym">Paravespula germanica</name>
    <dbReference type="NCBI Taxonomy" id="30212"/>
    <lineage>
        <taxon>Eukaryota</taxon>
        <taxon>Metazoa</taxon>
        <taxon>Ecdysozoa</taxon>
        <taxon>Arthropoda</taxon>
        <taxon>Hexapoda</taxon>
        <taxon>Insecta</taxon>
        <taxon>Pterygota</taxon>
        <taxon>Neoptera</taxon>
        <taxon>Endopterygota</taxon>
        <taxon>Hymenoptera</taxon>
        <taxon>Apocrita</taxon>
        <taxon>Aculeata</taxon>
        <taxon>Vespoidea</taxon>
        <taxon>Vespidae</taxon>
        <taxon>Vespinae</taxon>
        <taxon>Vespula</taxon>
    </lineage>
</organism>
<evidence type="ECO:0000313" key="1">
    <source>
        <dbReference type="EMBL" id="KAF7384082.1"/>
    </source>
</evidence>
<dbReference type="Gene3D" id="2.60.40.60">
    <property type="entry name" value="Cadherins"/>
    <property type="match status" value="1"/>
</dbReference>
<dbReference type="GO" id="GO:0005509">
    <property type="term" value="F:calcium ion binding"/>
    <property type="evidence" value="ECO:0007669"/>
    <property type="project" value="InterPro"/>
</dbReference>
<proteinExistence type="predicted"/>
<keyword evidence="2" id="KW-1185">Reference proteome</keyword>
<name>A0A834J9S8_VESGE</name>
<accession>A0A834J9S8</accession>